<protein>
    <submittedName>
        <fullName evidence="2">Uncharacterized protein</fullName>
    </submittedName>
</protein>
<dbReference type="InterPro" id="IPR009045">
    <property type="entry name" value="Zn_M74/Hedgehog-like"/>
</dbReference>
<dbReference type="OrthoDB" id="655954at2"/>
<sequence length="266" mass="30616">MKKLLKTLLKLLLFGVLTVITQIGGIVYLVSLLISKKWNKKLKFKTGLIFIGLYLFSTFLIVPFIAPIFGRERVNHSEKIKPTNYMTVLLNRNYVRPQLNNLLSKTAKELSATAIEIHYLDANFPFINKFPLLPHLSHNDGKKIDLSLIYQTENGIIKNGQKSISGYGVFEDPTANEYDQVTKCISSGYFQYDYPKYMTFGKINKGYVFSKKGTKKLIKSILKNQSLGKLFIEPHLKSRMSLNDTRIRYHGCRAVRHDDHIHIQLK</sequence>
<organism evidence="2 3">
    <name type="scientific">Cellulophaga fucicola</name>
    <dbReference type="NCBI Taxonomy" id="76595"/>
    <lineage>
        <taxon>Bacteria</taxon>
        <taxon>Pseudomonadati</taxon>
        <taxon>Bacteroidota</taxon>
        <taxon>Flavobacteriia</taxon>
        <taxon>Flavobacteriales</taxon>
        <taxon>Flavobacteriaceae</taxon>
        <taxon>Cellulophaga</taxon>
    </lineage>
</organism>
<keyword evidence="1" id="KW-0812">Transmembrane</keyword>
<dbReference type="EMBL" id="FPIY01000002">
    <property type="protein sequence ID" value="SFW40136.1"/>
    <property type="molecule type" value="Genomic_DNA"/>
</dbReference>
<evidence type="ECO:0000313" key="2">
    <source>
        <dbReference type="EMBL" id="SFW40136.1"/>
    </source>
</evidence>
<reference evidence="3" key="1">
    <citation type="submission" date="2016-11" db="EMBL/GenBank/DDBJ databases">
        <authorList>
            <person name="Varghese N."/>
            <person name="Submissions S."/>
        </authorList>
    </citation>
    <scope>NUCLEOTIDE SEQUENCE [LARGE SCALE GENOMIC DNA]</scope>
    <source>
        <strain evidence="3">DSM 24786</strain>
    </source>
</reference>
<keyword evidence="1" id="KW-1133">Transmembrane helix</keyword>
<dbReference type="Proteomes" id="UP000183257">
    <property type="component" value="Unassembled WGS sequence"/>
</dbReference>
<dbReference type="Gene3D" id="3.30.1380.10">
    <property type="match status" value="1"/>
</dbReference>
<dbReference type="STRING" id="76595.SAMN05660313_01446"/>
<evidence type="ECO:0000313" key="3">
    <source>
        <dbReference type="Proteomes" id="UP000183257"/>
    </source>
</evidence>
<name>A0A1K1NXD0_9FLAO</name>
<feature type="transmembrane region" description="Helical" evidence="1">
    <location>
        <begin position="46"/>
        <end position="69"/>
    </location>
</feature>
<dbReference type="AlphaFoldDB" id="A0A1K1NXD0"/>
<feature type="transmembrane region" description="Helical" evidence="1">
    <location>
        <begin position="12"/>
        <end position="34"/>
    </location>
</feature>
<keyword evidence="1" id="KW-0472">Membrane</keyword>
<proteinExistence type="predicted"/>
<gene>
    <name evidence="2" type="ORF">SAMN05660313_01446</name>
</gene>
<evidence type="ECO:0000256" key="1">
    <source>
        <dbReference type="SAM" id="Phobius"/>
    </source>
</evidence>
<accession>A0A1K1NXD0</accession>
<keyword evidence="3" id="KW-1185">Reference proteome</keyword>
<dbReference type="RefSeq" id="WP_072303126.1">
    <property type="nucleotide sequence ID" value="NZ_FPIY01000002.1"/>
</dbReference>